<gene>
    <name evidence="5" type="ORF">METZ01_LOCUS379921</name>
</gene>
<organism evidence="5">
    <name type="scientific">marine metagenome</name>
    <dbReference type="NCBI Taxonomy" id="408172"/>
    <lineage>
        <taxon>unclassified sequences</taxon>
        <taxon>metagenomes</taxon>
        <taxon>ecological metagenomes</taxon>
    </lineage>
</organism>
<accession>A0A382TZD7</accession>
<feature type="compositionally biased region" description="Basic and acidic residues" evidence="3">
    <location>
        <begin position="25"/>
        <end position="34"/>
    </location>
</feature>
<feature type="transmembrane region" description="Helical" evidence="4">
    <location>
        <begin position="197"/>
        <end position="219"/>
    </location>
</feature>
<dbReference type="AlphaFoldDB" id="A0A382TZD7"/>
<feature type="transmembrane region" description="Helical" evidence="4">
    <location>
        <begin position="268"/>
        <end position="288"/>
    </location>
</feature>
<keyword evidence="2" id="KW-0040">ANK repeat</keyword>
<dbReference type="PANTHER" id="PTHR24171">
    <property type="entry name" value="ANKYRIN REPEAT DOMAIN-CONTAINING PROTEIN 39-RELATED"/>
    <property type="match status" value="1"/>
</dbReference>
<dbReference type="Pfam" id="PF12796">
    <property type="entry name" value="Ank_2"/>
    <property type="match status" value="1"/>
</dbReference>
<dbReference type="EMBL" id="UINC01140112">
    <property type="protein sequence ID" value="SVD27067.1"/>
    <property type="molecule type" value="Genomic_DNA"/>
</dbReference>
<keyword evidence="4" id="KW-0472">Membrane</keyword>
<evidence type="ECO:0000313" key="5">
    <source>
        <dbReference type="EMBL" id="SVD27067.1"/>
    </source>
</evidence>
<keyword evidence="4" id="KW-1133">Transmembrane helix</keyword>
<sequence>VVFIPLQNKMGLINEWWNESEENFTEEKKDEEPKTNSSIKPKKADPKDIWEASRIGDLKKVLSFLESGTDPNGKDKKQITPLHWAAGTGQVEVIRALIDAGSDVNARDGSRSTPLHFAAFLGQPESVRVLLEKGANSKLKNQYEAIPAWSAYTDKKTTESIARDILNLDIQFDEITKERKEVVQILEEKEFMTHHFWFLYDLLFLIVGFVVLAGLLKFLPFSGLLTWLAESPLRLLWLIPVTWWAQYCMSENFGPDTTVTLEPDWIKLGYYAIFFGYGAICFGHSGFIQKIGRLWPV</sequence>
<evidence type="ECO:0000256" key="2">
    <source>
        <dbReference type="ARBA" id="ARBA00023043"/>
    </source>
</evidence>
<dbReference type="PANTHER" id="PTHR24171:SF9">
    <property type="entry name" value="ANKYRIN REPEAT DOMAIN-CONTAINING PROTEIN 39"/>
    <property type="match status" value="1"/>
</dbReference>
<feature type="non-terminal residue" evidence="5">
    <location>
        <position position="1"/>
    </location>
</feature>
<dbReference type="InterPro" id="IPR036770">
    <property type="entry name" value="Ankyrin_rpt-contain_sf"/>
</dbReference>
<dbReference type="Gene3D" id="1.25.40.20">
    <property type="entry name" value="Ankyrin repeat-containing domain"/>
    <property type="match status" value="1"/>
</dbReference>
<reference evidence="5" key="1">
    <citation type="submission" date="2018-05" db="EMBL/GenBank/DDBJ databases">
        <authorList>
            <person name="Lanie J.A."/>
            <person name="Ng W.-L."/>
            <person name="Kazmierczak K.M."/>
            <person name="Andrzejewski T.M."/>
            <person name="Davidsen T.M."/>
            <person name="Wayne K.J."/>
            <person name="Tettelin H."/>
            <person name="Glass J.I."/>
            <person name="Rusch D."/>
            <person name="Podicherti R."/>
            <person name="Tsui H.-C.T."/>
            <person name="Winkler M.E."/>
        </authorList>
    </citation>
    <scope>NUCLEOTIDE SEQUENCE</scope>
</reference>
<keyword evidence="1" id="KW-0677">Repeat</keyword>
<evidence type="ECO:0000256" key="4">
    <source>
        <dbReference type="SAM" id="Phobius"/>
    </source>
</evidence>
<proteinExistence type="predicted"/>
<dbReference type="InterPro" id="IPR002110">
    <property type="entry name" value="Ankyrin_rpt"/>
</dbReference>
<evidence type="ECO:0000256" key="3">
    <source>
        <dbReference type="SAM" id="MobiDB-lite"/>
    </source>
</evidence>
<dbReference type="PROSITE" id="PS50088">
    <property type="entry name" value="ANK_REPEAT"/>
    <property type="match status" value="2"/>
</dbReference>
<keyword evidence="4" id="KW-0812">Transmembrane</keyword>
<protein>
    <submittedName>
        <fullName evidence="5">Uncharacterized protein</fullName>
    </submittedName>
</protein>
<dbReference type="SMART" id="SM00248">
    <property type="entry name" value="ANK"/>
    <property type="match status" value="2"/>
</dbReference>
<dbReference type="SUPFAM" id="SSF48403">
    <property type="entry name" value="Ankyrin repeat"/>
    <property type="match status" value="1"/>
</dbReference>
<dbReference type="PROSITE" id="PS50297">
    <property type="entry name" value="ANK_REP_REGION"/>
    <property type="match status" value="2"/>
</dbReference>
<name>A0A382TZD7_9ZZZZ</name>
<feature type="region of interest" description="Disordered" evidence="3">
    <location>
        <begin position="22"/>
        <end position="47"/>
    </location>
</feature>
<feature type="non-terminal residue" evidence="5">
    <location>
        <position position="297"/>
    </location>
</feature>
<evidence type="ECO:0000256" key="1">
    <source>
        <dbReference type="ARBA" id="ARBA00022737"/>
    </source>
</evidence>